<dbReference type="SMART" id="SM00336">
    <property type="entry name" value="BBOX"/>
    <property type="match status" value="2"/>
</dbReference>
<evidence type="ECO:0000256" key="9">
    <source>
        <dbReference type="PROSITE-ProRule" id="PRU00357"/>
    </source>
</evidence>
<evidence type="ECO:0000256" key="6">
    <source>
        <dbReference type="ARBA" id="ARBA00022833"/>
    </source>
</evidence>
<proteinExistence type="inferred from homology"/>
<evidence type="ECO:0000259" key="11">
    <source>
        <dbReference type="PROSITE" id="PS51017"/>
    </source>
</evidence>
<dbReference type="AlphaFoldDB" id="A0AAX6FPD1"/>
<dbReference type="GO" id="GO:0008270">
    <property type="term" value="F:zinc ion binding"/>
    <property type="evidence" value="ECO:0007669"/>
    <property type="project" value="UniProtKB-KW"/>
</dbReference>
<dbReference type="CDD" id="cd19821">
    <property type="entry name" value="Bbox1_BBX-like"/>
    <property type="match status" value="2"/>
</dbReference>
<dbReference type="Pfam" id="PF06203">
    <property type="entry name" value="CCT"/>
    <property type="match status" value="1"/>
</dbReference>
<comment type="subcellular location">
    <subcellularLocation>
        <location evidence="1 9">Nucleus</location>
    </subcellularLocation>
</comment>
<comment type="caution">
    <text evidence="12">The sequence shown here is derived from an EMBL/GenBank/DDBJ whole genome shotgun (WGS) entry which is preliminary data.</text>
</comment>
<accession>A0AAX6FPD1</accession>
<dbReference type="Proteomes" id="UP001140949">
    <property type="component" value="Unassembled WGS sequence"/>
</dbReference>
<organism evidence="12 13">
    <name type="scientific">Iris pallida</name>
    <name type="common">Sweet iris</name>
    <dbReference type="NCBI Taxonomy" id="29817"/>
    <lineage>
        <taxon>Eukaryota</taxon>
        <taxon>Viridiplantae</taxon>
        <taxon>Streptophyta</taxon>
        <taxon>Embryophyta</taxon>
        <taxon>Tracheophyta</taxon>
        <taxon>Spermatophyta</taxon>
        <taxon>Magnoliopsida</taxon>
        <taxon>Liliopsida</taxon>
        <taxon>Asparagales</taxon>
        <taxon>Iridaceae</taxon>
        <taxon>Iridoideae</taxon>
        <taxon>Irideae</taxon>
        <taxon>Iris</taxon>
    </lineage>
</organism>
<dbReference type="PANTHER" id="PTHR31717:SF138">
    <property type="entry name" value="CONSTANS-LIKE PROTEIN DAYS TO HEADING ON CHROMOSOME 2"/>
    <property type="match status" value="1"/>
</dbReference>
<evidence type="ECO:0000256" key="4">
    <source>
        <dbReference type="ARBA" id="ARBA00022737"/>
    </source>
</evidence>
<sequence length="424" mass="46561">MKISGRSERIMGSLCDYCGEQRSMVYCRSDAACLCLSCDRNIHSANALSCRHSRTLLCDRCFLEPAIVRCVEENVSLCHNCDWNGHSGSASGHERRAINCYSGCPSAAEFSRIWSFAMEFPPIDDSNCDQGMGLMRINENCVSTCWGAPGNDSNGDSAMNDPNNMDKLTPIGSSSLSAVNAMACSSDQPTGSVESTTPKLCGTEMKNPEICKNNFFEDFNVDDVDLTFENYEKHFGGSHKNSRKLFNDTGIDDGFFDMKEMSGGNSNFQGEFVAETSTGHVKSIQPECSIAASADSMMSNPGTKADPSVCSPARQAHSSLSLSFSGLTGESSAGDYPDPEMSSMLLMGEPPWFPTGPECSSFNAANRNSAVIRYKEKKKNRKFNKKIRYASRKARADVRRRVKGRFIKAGDNYDYDPLCQTRSY</sequence>
<dbReference type="PANTHER" id="PTHR31717">
    <property type="entry name" value="ZINC FINGER PROTEIN CONSTANS-LIKE 10"/>
    <property type="match status" value="1"/>
</dbReference>
<gene>
    <name evidence="12" type="ORF">M6B38_407520</name>
</gene>
<reference evidence="12" key="2">
    <citation type="submission" date="2023-04" db="EMBL/GenBank/DDBJ databases">
        <authorList>
            <person name="Bruccoleri R.E."/>
            <person name="Oakeley E.J."/>
            <person name="Faust A.-M."/>
            <person name="Dessus-Babus S."/>
            <person name="Altorfer M."/>
            <person name="Burckhardt D."/>
            <person name="Oertli M."/>
            <person name="Naumann U."/>
            <person name="Petersen F."/>
            <person name="Wong J."/>
        </authorList>
    </citation>
    <scope>NUCLEOTIDE SEQUENCE</scope>
    <source>
        <strain evidence="12">GSM-AAB239-AS_SAM_17_03QT</strain>
        <tissue evidence="12">Leaf</tissue>
    </source>
</reference>
<keyword evidence="13" id="KW-1185">Reference proteome</keyword>
<dbReference type="InterPro" id="IPR000315">
    <property type="entry name" value="Znf_B-box"/>
</dbReference>
<keyword evidence="5 8" id="KW-0863">Zinc-finger</keyword>
<dbReference type="PROSITE" id="PS51017">
    <property type="entry name" value="CCT"/>
    <property type="match status" value="1"/>
</dbReference>
<evidence type="ECO:0000256" key="7">
    <source>
        <dbReference type="ARBA" id="ARBA00023242"/>
    </source>
</evidence>
<keyword evidence="7 9" id="KW-0539">Nucleus</keyword>
<dbReference type="PROSITE" id="PS50119">
    <property type="entry name" value="ZF_BBOX"/>
    <property type="match status" value="2"/>
</dbReference>
<keyword evidence="3" id="KW-0479">Metal-binding</keyword>
<keyword evidence="6" id="KW-0862">Zinc</keyword>
<feature type="domain" description="CCT" evidence="11">
    <location>
        <begin position="367"/>
        <end position="409"/>
    </location>
</feature>
<evidence type="ECO:0000256" key="2">
    <source>
        <dbReference type="ARBA" id="ARBA00010024"/>
    </source>
</evidence>
<protein>
    <submittedName>
        <fullName evidence="12">Zinc finger protein CONSTANS-LIKE 9-like</fullName>
    </submittedName>
</protein>
<evidence type="ECO:0000313" key="12">
    <source>
        <dbReference type="EMBL" id="KAJ6818173.1"/>
    </source>
</evidence>
<dbReference type="GO" id="GO:0006355">
    <property type="term" value="P:regulation of DNA-templated transcription"/>
    <property type="evidence" value="ECO:0007669"/>
    <property type="project" value="UniProtKB-ARBA"/>
</dbReference>
<keyword evidence="4" id="KW-0677">Repeat</keyword>
<feature type="domain" description="B box-type" evidence="10">
    <location>
        <begin position="14"/>
        <end position="57"/>
    </location>
</feature>
<comment type="similarity">
    <text evidence="2">Belongs to the CONSTANS family.</text>
</comment>
<evidence type="ECO:0000256" key="5">
    <source>
        <dbReference type="ARBA" id="ARBA00022771"/>
    </source>
</evidence>
<evidence type="ECO:0000259" key="10">
    <source>
        <dbReference type="PROSITE" id="PS50119"/>
    </source>
</evidence>
<name>A0AAX6FPD1_IRIPA</name>
<evidence type="ECO:0000256" key="1">
    <source>
        <dbReference type="ARBA" id="ARBA00004123"/>
    </source>
</evidence>
<evidence type="ECO:0000256" key="8">
    <source>
        <dbReference type="PROSITE-ProRule" id="PRU00024"/>
    </source>
</evidence>
<evidence type="ECO:0000313" key="13">
    <source>
        <dbReference type="Proteomes" id="UP001140949"/>
    </source>
</evidence>
<reference evidence="12" key="1">
    <citation type="journal article" date="2023" name="GigaByte">
        <title>Genome assembly of the bearded iris, Iris pallida Lam.</title>
        <authorList>
            <person name="Bruccoleri R.E."/>
            <person name="Oakeley E.J."/>
            <person name="Faust A.M.E."/>
            <person name="Altorfer M."/>
            <person name="Dessus-Babus S."/>
            <person name="Burckhardt D."/>
            <person name="Oertli M."/>
            <person name="Naumann U."/>
            <person name="Petersen F."/>
            <person name="Wong J."/>
        </authorList>
    </citation>
    <scope>NUCLEOTIDE SEQUENCE</scope>
    <source>
        <strain evidence="12">GSM-AAB239-AS_SAM_17_03QT</strain>
    </source>
</reference>
<dbReference type="InterPro" id="IPR049808">
    <property type="entry name" value="CONSTANS-like_Bbox1"/>
</dbReference>
<dbReference type="InterPro" id="IPR010402">
    <property type="entry name" value="CCT_domain"/>
</dbReference>
<dbReference type="GO" id="GO:0005634">
    <property type="term" value="C:nucleus"/>
    <property type="evidence" value="ECO:0007669"/>
    <property type="project" value="UniProtKB-SubCell"/>
</dbReference>
<dbReference type="EMBL" id="JANAVB010027397">
    <property type="protein sequence ID" value="KAJ6818173.1"/>
    <property type="molecule type" value="Genomic_DNA"/>
</dbReference>
<evidence type="ECO:0000256" key="3">
    <source>
        <dbReference type="ARBA" id="ARBA00022723"/>
    </source>
</evidence>
<feature type="domain" description="B box-type" evidence="10">
    <location>
        <begin position="53"/>
        <end position="98"/>
    </location>
</feature>